<dbReference type="Gene3D" id="3.30.2350.10">
    <property type="entry name" value="Pseudouridine synthase"/>
    <property type="match status" value="1"/>
</dbReference>
<evidence type="ECO:0000256" key="3">
    <source>
        <dbReference type="ARBA" id="ARBA00012787"/>
    </source>
</evidence>
<evidence type="ECO:0000256" key="1">
    <source>
        <dbReference type="ARBA" id="ARBA00000385"/>
    </source>
</evidence>
<dbReference type="Pfam" id="PF01509">
    <property type="entry name" value="TruB_N"/>
    <property type="match status" value="1"/>
</dbReference>
<evidence type="ECO:0000256" key="4">
    <source>
        <dbReference type="ARBA" id="ARBA00022694"/>
    </source>
</evidence>
<dbReference type="Proteomes" id="UP000178975">
    <property type="component" value="Unassembled WGS sequence"/>
</dbReference>
<dbReference type="PANTHER" id="PTHR13767">
    <property type="entry name" value="TRNA-PSEUDOURIDINE SYNTHASE"/>
    <property type="match status" value="1"/>
</dbReference>
<reference evidence="7 8" key="1">
    <citation type="journal article" date="2016" name="Nat. Commun.">
        <title>Thousands of microbial genomes shed light on interconnected biogeochemical processes in an aquifer system.</title>
        <authorList>
            <person name="Anantharaman K."/>
            <person name="Brown C.T."/>
            <person name="Hug L.A."/>
            <person name="Sharon I."/>
            <person name="Castelle C.J."/>
            <person name="Probst A.J."/>
            <person name="Thomas B.C."/>
            <person name="Singh A."/>
            <person name="Wilkins M.J."/>
            <person name="Karaoz U."/>
            <person name="Brodie E.L."/>
            <person name="Williams K.H."/>
            <person name="Hubbard S.S."/>
            <person name="Banfield J.F."/>
        </authorList>
    </citation>
    <scope>NUCLEOTIDE SEQUENCE [LARGE SCALE GENOMIC DNA]</scope>
</reference>
<dbReference type="PANTHER" id="PTHR13767:SF2">
    <property type="entry name" value="PSEUDOURIDYLATE SYNTHASE TRUB1"/>
    <property type="match status" value="1"/>
</dbReference>
<evidence type="ECO:0000256" key="5">
    <source>
        <dbReference type="ARBA" id="ARBA00023235"/>
    </source>
</evidence>
<accession>A0A1F6YV88</accession>
<dbReference type="GO" id="GO:0006400">
    <property type="term" value="P:tRNA modification"/>
    <property type="evidence" value="ECO:0007669"/>
    <property type="project" value="TreeGrafter"/>
</dbReference>
<dbReference type="GO" id="GO:1990481">
    <property type="term" value="P:mRNA pseudouridine synthesis"/>
    <property type="evidence" value="ECO:0007669"/>
    <property type="project" value="TreeGrafter"/>
</dbReference>
<dbReference type="EC" id="5.4.99.25" evidence="3"/>
<proteinExistence type="inferred from homology"/>
<evidence type="ECO:0000313" key="8">
    <source>
        <dbReference type="Proteomes" id="UP000178975"/>
    </source>
</evidence>
<gene>
    <name evidence="7" type="ORF">A2456_03280</name>
</gene>
<keyword evidence="4" id="KW-0819">tRNA processing</keyword>
<protein>
    <recommendedName>
        <fullName evidence="3">tRNA pseudouridine(55) synthase</fullName>
        <ecNumber evidence="3">5.4.99.25</ecNumber>
    </recommendedName>
</protein>
<dbReference type="InterPro" id="IPR002501">
    <property type="entry name" value="PsdUridine_synth_N"/>
</dbReference>
<dbReference type="SUPFAM" id="SSF55120">
    <property type="entry name" value="Pseudouridine synthase"/>
    <property type="match status" value="1"/>
</dbReference>
<feature type="domain" description="Pseudouridine synthase II N-terminal" evidence="6">
    <location>
        <begin position="32"/>
        <end position="168"/>
    </location>
</feature>
<dbReference type="InterPro" id="IPR014780">
    <property type="entry name" value="tRNA_psdUridine_synth_TruB"/>
</dbReference>
<comment type="caution">
    <text evidence="7">The sequence shown here is derived from an EMBL/GenBank/DDBJ whole genome shotgun (WGS) entry which is preliminary data.</text>
</comment>
<dbReference type="GO" id="GO:0160148">
    <property type="term" value="F:tRNA pseudouridine(55) synthase activity"/>
    <property type="evidence" value="ECO:0007669"/>
    <property type="project" value="UniProtKB-EC"/>
</dbReference>
<evidence type="ECO:0000259" key="6">
    <source>
        <dbReference type="Pfam" id="PF01509"/>
    </source>
</evidence>
<dbReference type="InterPro" id="IPR020103">
    <property type="entry name" value="PsdUridine_synth_cat_dom_sf"/>
</dbReference>
<evidence type="ECO:0000313" key="7">
    <source>
        <dbReference type="EMBL" id="OGJ10255.1"/>
    </source>
</evidence>
<keyword evidence="5" id="KW-0413">Isomerase</keyword>
<organism evidence="7 8">
    <name type="scientific">Candidatus Nomurabacteria bacterium RIFOXYC2_FULL_36_19</name>
    <dbReference type="NCBI Taxonomy" id="1801806"/>
    <lineage>
        <taxon>Bacteria</taxon>
        <taxon>Candidatus Nomuraibacteriota</taxon>
    </lineage>
</organism>
<comment type="catalytic activity">
    <reaction evidence="1">
        <text>uridine(55) in tRNA = pseudouridine(55) in tRNA</text>
        <dbReference type="Rhea" id="RHEA:42532"/>
        <dbReference type="Rhea" id="RHEA-COMP:10101"/>
        <dbReference type="Rhea" id="RHEA-COMP:10102"/>
        <dbReference type="ChEBI" id="CHEBI:65314"/>
        <dbReference type="ChEBI" id="CHEBI:65315"/>
        <dbReference type="EC" id="5.4.99.25"/>
    </reaction>
</comment>
<sequence length="257" mass="29914">MNNILKKILLLNKKEGETPLSALESFRKKNKKYKDVKMTYAGRLDPMASGLLLVLSGEETKNKEKYLALDKEYEFEVLFGFATDTYDILGKVLKIEVVRSCLTIKELGKKIKDNLKFFTGKFKQKYPIYSSKTVKGKQLFEYARVGEEVEVPEHEVFVKELKFFKLRKINNKKLLENIEKRIKKIKGDFRQKEILKIWHKNLTVKHRVFDTGFYVARFRIKCSSGTYVRSISDGLGQKIGIPALAFSIKRTRIGNLR</sequence>
<name>A0A1F6YV88_9BACT</name>
<comment type="similarity">
    <text evidence="2">Belongs to the pseudouridine synthase TruB family. Type 1 subfamily.</text>
</comment>
<dbReference type="AlphaFoldDB" id="A0A1F6YV88"/>
<dbReference type="GO" id="GO:0003723">
    <property type="term" value="F:RNA binding"/>
    <property type="evidence" value="ECO:0007669"/>
    <property type="project" value="InterPro"/>
</dbReference>
<dbReference type="EMBL" id="MFWE01000017">
    <property type="protein sequence ID" value="OGJ10255.1"/>
    <property type="molecule type" value="Genomic_DNA"/>
</dbReference>
<evidence type="ECO:0000256" key="2">
    <source>
        <dbReference type="ARBA" id="ARBA00005642"/>
    </source>
</evidence>